<dbReference type="EMBL" id="BOPB01000026">
    <property type="protein sequence ID" value="GIJ23652.1"/>
    <property type="molecule type" value="Genomic_DNA"/>
</dbReference>
<evidence type="ECO:0000313" key="8">
    <source>
        <dbReference type="EMBL" id="GIJ23652.1"/>
    </source>
</evidence>
<evidence type="ECO:0000256" key="7">
    <source>
        <dbReference type="SAM" id="Phobius"/>
    </source>
</evidence>
<evidence type="ECO:0000256" key="4">
    <source>
        <dbReference type="ARBA" id="ARBA00022692"/>
    </source>
</evidence>
<feature type="transmembrane region" description="Helical" evidence="7">
    <location>
        <begin position="12"/>
        <end position="33"/>
    </location>
</feature>
<evidence type="ECO:0000256" key="3">
    <source>
        <dbReference type="ARBA" id="ARBA00022475"/>
    </source>
</evidence>
<comment type="subcellular location">
    <subcellularLocation>
        <location evidence="1">Cell membrane</location>
        <topology evidence="1">Multi-pass membrane protein</topology>
    </subcellularLocation>
</comment>
<comment type="similarity">
    <text evidence="2">Belongs to the UPF0410 family.</text>
</comment>
<keyword evidence="5 7" id="KW-1133">Transmembrane helix</keyword>
<evidence type="ECO:0000256" key="1">
    <source>
        <dbReference type="ARBA" id="ARBA00004651"/>
    </source>
</evidence>
<accession>A0ABQ4J0F5</accession>
<dbReference type="PANTHER" id="PTHR33884:SF3">
    <property type="entry name" value="UPF0410 PROTEIN YMGE"/>
    <property type="match status" value="1"/>
</dbReference>
<keyword evidence="4 7" id="KW-0812">Transmembrane</keyword>
<sequence length="97" mass="10004">MFDVGGTALVEISGFFTAILIGLVIGALGRLVVPGRQRIPILLTILIGIVAAILGTLLAGVLGVDDTAGVDWIELFIQIAFAAVGVSLVAGTYGRRR</sequence>
<keyword evidence="9" id="KW-1185">Reference proteome</keyword>
<gene>
    <name evidence="8" type="ORF">Vlu01_42760</name>
</gene>
<name>A0ABQ4J0F5_9ACTN</name>
<reference evidence="8 9" key="1">
    <citation type="submission" date="2021-01" db="EMBL/GenBank/DDBJ databases">
        <title>Whole genome shotgun sequence of Verrucosispora lutea NBRC 106530.</title>
        <authorList>
            <person name="Komaki H."/>
            <person name="Tamura T."/>
        </authorList>
    </citation>
    <scope>NUCLEOTIDE SEQUENCE [LARGE SCALE GENOMIC DNA]</scope>
    <source>
        <strain evidence="8 9">NBRC 106530</strain>
    </source>
</reference>
<dbReference type="PANTHER" id="PTHR33884">
    <property type="entry name" value="UPF0410 PROTEIN YMGE"/>
    <property type="match status" value="1"/>
</dbReference>
<organism evidence="8 9">
    <name type="scientific">Micromonospora lutea</name>
    <dbReference type="NCBI Taxonomy" id="419825"/>
    <lineage>
        <taxon>Bacteria</taxon>
        <taxon>Bacillati</taxon>
        <taxon>Actinomycetota</taxon>
        <taxon>Actinomycetes</taxon>
        <taxon>Micromonosporales</taxon>
        <taxon>Micromonosporaceae</taxon>
        <taxon>Micromonospora</taxon>
    </lineage>
</organism>
<feature type="transmembrane region" description="Helical" evidence="7">
    <location>
        <begin position="40"/>
        <end position="63"/>
    </location>
</feature>
<evidence type="ECO:0000256" key="6">
    <source>
        <dbReference type="ARBA" id="ARBA00023136"/>
    </source>
</evidence>
<proteinExistence type="inferred from homology"/>
<keyword evidence="6 7" id="KW-0472">Membrane</keyword>
<evidence type="ECO:0000313" key="9">
    <source>
        <dbReference type="Proteomes" id="UP000643165"/>
    </source>
</evidence>
<evidence type="ECO:0000256" key="5">
    <source>
        <dbReference type="ARBA" id="ARBA00022989"/>
    </source>
</evidence>
<dbReference type="InterPro" id="IPR007341">
    <property type="entry name" value="Transgly_assoc"/>
</dbReference>
<keyword evidence="3" id="KW-1003">Cell membrane</keyword>
<dbReference type="Proteomes" id="UP000643165">
    <property type="component" value="Unassembled WGS sequence"/>
</dbReference>
<comment type="caution">
    <text evidence="8">The sequence shown here is derived from an EMBL/GenBank/DDBJ whole genome shotgun (WGS) entry which is preliminary data.</text>
</comment>
<evidence type="ECO:0000256" key="2">
    <source>
        <dbReference type="ARBA" id="ARBA00011006"/>
    </source>
</evidence>
<feature type="transmembrane region" description="Helical" evidence="7">
    <location>
        <begin position="75"/>
        <end position="94"/>
    </location>
</feature>
<protein>
    <submittedName>
        <fullName evidence="8">Transglycosylase</fullName>
    </submittedName>
</protein>